<dbReference type="Gene3D" id="2.60.120.10">
    <property type="entry name" value="Jelly Rolls"/>
    <property type="match status" value="1"/>
</dbReference>
<dbReference type="InterPro" id="IPR050807">
    <property type="entry name" value="TransReg_Diox_bact_type"/>
</dbReference>
<dbReference type="InterPro" id="IPR011051">
    <property type="entry name" value="RmlC_Cupin_sf"/>
</dbReference>
<keyword evidence="1" id="KW-0238">DNA-binding</keyword>
<reference evidence="4" key="1">
    <citation type="submission" date="2020-02" db="EMBL/GenBank/DDBJ databases">
        <authorList>
            <person name="Meier V. D."/>
        </authorList>
    </citation>
    <scope>NUCLEOTIDE SEQUENCE</scope>
    <source>
        <strain evidence="4">AVDCRST_MAG25</strain>
    </source>
</reference>
<dbReference type="CDD" id="cd02209">
    <property type="entry name" value="cupin_XRE_C"/>
    <property type="match status" value="1"/>
</dbReference>
<evidence type="ECO:0000313" key="4">
    <source>
        <dbReference type="EMBL" id="CAA9465119.1"/>
    </source>
</evidence>
<dbReference type="InterPro" id="IPR014710">
    <property type="entry name" value="RmlC-like_jellyroll"/>
</dbReference>
<dbReference type="AlphaFoldDB" id="A0A6J4R5X1"/>
<feature type="compositionally biased region" description="Basic and acidic residues" evidence="2">
    <location>
        <begin position="1"/>
        <end position="12"/>
    </location>
</feature>
<name>A0A6J4R5X1_9ACTN</name>
<evidence type="ECO:0000256" key="1">
    <source>
        <dbReference type="ARBA" id="ARBA00023125"/>
    </source>
</evidence>
<dbReference type="InterPro" id="IPR010982">
    <property type="entry name" value="Lambda_DNA-bd_dom_sf"/>
</dbReference>
<dbReference type="Pfam" id="PF01381">
    <property type="entry name" value="HTH_3"/>
    <property type="match status" value="1"/>
</dbReference>
<dbReference type="GO" id="GO:0003677">
    <property type="term" value="F:DNA binding"/>
    <property type="evidence" value="ECO:0007669"/>
    <property type="project" value="UniProtKB-KW"/>
</dbReference>
<gene>
    <name evidence="4" type="ORF">AVDCRST_MAG25-1424</name>
</gene>
<evidence type="ECO:0000259" key="3">
    <source>
        <dbReference type="PROSITE" id="PS50943"/>
    </source>
</evidence>
<dbReference type="PROSITE" id="PS50943">
    <property type="entry name" value="HTH_CROC1"/>
    <property type="match status" value="1"/>
</dbReference>
<dbReference type="Gene3D" id="1.10.260.40">
    <property type="entry name" value="lambda repressor-like DNA-binding domains"/>
    <property type="match status" value="1"/>
</dbReference>
<dbReference type="SUPFAM" id="SSF47413">
    <property type="entry name" value="lambda repressor-like DNA-binding domains"/>
    <property type="match status" value="1"/>
</dbReference>
<dbReference type="GO" id="GO:0003700">
    <property type="term" value="F:DNA-binding transcription factor activity"/>
    <property type="evidence" value="ECO:0007669"/>
    <property type="project" value="TreeGrafter"/>
</dbReference>
<organism evidence="4">
    <name type="scientific">uncultured Rubrobacteraceae bacterium</name>
    <dbReference type="NCBI Taxonomy" id="349277"/>
    <lineage>
        <taxon>Bacteria</taxon>
        <taxon>Bacillati</taxon>
        <taxon>Actinomycetota</taxon>
        <taxon>Rubrobacteria</taxon>
        <taxon>Rubrobacterales</taxon>
        <taxon>Rubrobacteraceae</taxon>
        <taxon>environmental samples</taxon>
    </lineage>
</organism>
<dbReference type="SMART" id="SM00530">
    <property type="entry name" value="HTH_XRE"/>
    <property type="match status" value="1"/>
</dbReference>
<protein>
    <recommendedName>
        <fullName evidence="3">HTH cro/C1-type domain-containing protein</fullName>
    </recommendedName>
</protein>
<proteinExistence type="predicted"/>
<feature type="region of interest" description="Disordered" evidence="2">
    <location>
        <begin position="1"/>
        <end position="27"/>
    </location>
</feature>
<dbReference type="EMBL" id="CADCVI010000086">
    <property type="protein sequence ID" value="CAA9465119.1"/>
    <property type="molecule type" value="Genomic_DNA"/>
</dbReference>
<accession>A0A6J4R5X1</accession>
<feature type="domain" description="HTH cro/C1-type" evidence="3">
    <location>
        <begin position="22"/>
        <end position="76"/>
    </location>
</feature>
<dbReference type="Pfam" id="PF07883">
    <property type="entry name" value="Cupin_2"/>
    <property type="match status" value="1"/>
</dbReference>
<dbReference type="PANTHER" id="PTHR46797:SF1">
    <property type="entry name" value="METHYLPHOSPHONATE SYNTHASE"/>
    <property type="match status" value="1"/>
</dbReference>
<dbReference type="InterPro" id="IPR001387">
    <property type="entry name" value="Cro/C1-type_HTH"/>
</dbReference>
<dbReference type="SUPFAM" id="SSF51182">
    <property type="entry name" value="RmlC-like cupins"/>
    <property type="match status" value="1"/>
</dbReference>
<dbReference type="PANTHER" id="PTHR46797">
    <property type="entry name" value="HTH-TYPE TRANSCRIPTIONAL REGULATOR"/>
    <property type="match status" value="1"/>
</dbReference>
<sequence length="226" mass="24532">MAGERPAEDRVGRVLSGLGPKVRRMRRERGMTLEGLAAAAGTSAAHLSRLESGERQPSLDGLLRLALGLGLPFSELFEEPEEPGPGTVVRGGEAPFYEGTGFRLQPLVPEAGPEGIAAVKVVYPADRVVDHELHEHEGQEWLYMLKGRLRLTLGAERTVLEPGDAAFFDARLPHNFDVLSEEDAEVLMVSCVPCTHRRVAPESRHPFTEGHGGIGQMDPGAPYRGK</sequence>
<feature type="region of interest" description="Disordered" evidence="2">
    <location>
        <begin position="203"/>
        <end position="226"/>
    </location>
</feature>
<evidence type="ECO:0000256" key="2">
    <source>
        <dbReference type="SAM" id="MobiDB-lite"/>
    </source>
</evidence>
<dbReference type="GO" id="GO:0005829">
    <property type="term" value="C:cytosol"/>
    <property type="evidence" value="ECO:0007669"/>
    <property type="project" value="TreeGrafter"/>
</dbReference>
<dbReference type="CDD" id="cd00093">
    <property type="entry name" value="HTH_XRE"/>
    <property type="match status" value="1"/>
</dbReference>
<dbReference type="InterPro" id="IPR013096">
    <property type="entry name" value="Cupin_2"/>
</dbReference>